<dbReference type="OrthoDB" id="3234968at2759"/>
<keyword evidence="2" id="KW-0812">Transmembrane</keyword>
<evidence type="ECO:0000313" key="4">
    <source>
        <dbReference type="EMBL" id="KAF7313984.1"/>
    </source>
</evidence>
<sequence length="387" mass="40428">MCRHSGGFSDTTTMFLSLLPLSLLATVVHALVNVTLDDTDPSIVYNGVWDPSSEHKSSLDFNGSHTFSSDASGSATLTFTGVAVYYLAPRWPYAVSTEIALDGGSGVVLNLTDPLASTTSPGGSESAQWSVIWSATNLSNTTHRVVVTMAAGGETIVVDGFIYTTDNHSSSTPISSSSASSATATQSSTSPSVLPIRHPTHVDALTIGLGIGLGMAALLCAGAAFYFLFYRRRSKGNRYRDRHQVIYESWGGDLDSDRNFGHPEDKPAVTPFLLGAPARASPPRQTHIHAATASSAPSDADPLLAPFDASSPYRDEPRITASVVSTRLSSEQPESSATSGSGSRSSSSGGPSTRPGIASAVYTPALSEKSRPPREQTATPGPPAYSA</sequence>
<keyword evidence="2" id="KW-0472">Membrane</keyword>
<name>A0A8H6TAX8_MYCCL</name>
<feature type="compositionally biased region" description="Low complexity" evidence="1">
    <location>
        <begin position="172"/>
        <end position="192"/>
    </location>
</feature>
<organism evidence="4 5">
    <name type="scientific">Mycena chlorophos</name>
    <name type="common">Agaric fungus</name>
    <name type="synonym">Agaricus chlorophos</name>
    <dbReference type="NCBI Taxonomy" id="658473"/>
    <lineage>
        <taxon>Eukaryota</taxon>
        <taxon>Fungi</taxon>
        <taxon>Dikarya</taxon>
        <taxon>Basidiomycota</taxon>
        <taxon>Agaricomycotina</taxon>
        <taxon>Agaricomycetes</taxon>
        <taxon>Agaricomycetidae</taxon>
        <taxon>Agaricales</taxon>
        <taxon>Marasmiineae</taxon>
        <taxon>Mycenaceae</taxon>
        <taxon>Mycena</taxon>
    </lineage>
</organism>
<keyword evidence="3" id="KW-0732">Signal</keyword>
<dbReference type="EMBL" id="JACAZE010000006">
    <property type="protein sequence ID" value="KAF7313984.1"/>
    <property type="molecule type" value="Genomic_DNA"/>
</dbReference>
<comment type="caution">
    <text evidence="4">The sequence shown here is derived from an EMBL/GenBank/DDBJ whole genome shotgun (WGS) entry which is preliminary data.</text>
</comment>
<keyword evidence="2" id="KW-1133">Transmembrane helix</keyword>
<accession>A0A8H6TAX8</accession>
<feature type="region of interest" description="Disordered" evidence="1">
    <location>
        <begin position="258"/>
        <end position="387"/>
    </location>
</feature>
<feature type="compositionally biased region" description="Low complexity" evidence="1">
    <location>
        <begin position="335"/>
        <end position="356"/>
    </location>
</feature>
<dbReference type="AlphaFoldDB" id="A0A8H6TAX8"/>
<feature type="region of interest" description="Disordered" evidence="1">
    <location>
        <begin position="172"/>
        <end position="195"/>
    </location>
</feature>
<evidence type="ECO:0000256" key="2">
    <source>
        <dbReference type="SAM" id="Phobius"/>
    </source>
</evidence>
<protein>
    <submittedName>
        <fullName evidence="4">Uncharacterized protein</fullName>
    </submittedName>
</protein>
<feature type="transmembrane region" description="Helical" evidence="2">
    <location>
        <begin position="204"/>
        <end position="230"/>
    </location>
</feature>
<dbReference type="Gene3D" id="2.60.120.260">
    <property type="entry name" value="Galactose-binding domain-like"/>
    <property type="match status" value="1"/>
</dbReference>
<proteinExistence type="predicted"/>
<gene>
    <name evidence="4" type="ORF">HMN09_00556900</name>
</gene>
<feature type="compositionally biased region" description="Basic and acidic residues" evidence="1">
    <location>
        <begin position="258"/>
        <end position="267"/>
    </location>
</feature>
<feature type="chain" id="PRO_5034076679" evidence="3">
    <location>
        <begin position="31"/>
        <end position="387"/>
    </location>
</feature>
<feature type="compositionally biased region" description="Polar residues" evidence="1">
    <location>
        <begin position="322"/>
        <end position="334"/>
    </location>
</feature>
<keyword evidence="5" id="KW-1185">Reference proteome</keyword>
<evidence type="ECO:0000256" key="3">
    <source>
        <dbReference type="SAM" id="SignalP"/>
    </source>
</evidence>
<feature type="signal peptide" evidence="3">
    <location>
        <begin position="1"/>
        <end position="30"/>
    </location>
</feature>
<evidence type="ECO:0000313" key="5">
    <source>
        <dbReference type="Proteomes" id="UP000613580"/>
    </source>
</evidence>
<dbReference type="Proteomes" id="UP000613580">
    <property type="component" value="Unassembled WGS sequence"/>
</dbReference>
<evidence type="ECO:0000256" key="1">
    <source>
        <dbReference type="SAM" id="MobiDB-lite"/>
    </source>
</evidence>
<feature type="compositionally biased region" description="Low complexity" evidence="1">
    <location>
        <begin position="290"/>
        <end position="310"/>
    </location>
</feature>
<reference evidence="4" key="1">
    <citation type="submission" date="2020-05" db="EMBL/GenBank/DDBJ databases">
        <title>Mycena genomes resolve the evolution of fungal bioluminescence.</title>
        <authorList>
            <person name="Tsai I.J."/>
        </authorList>
    </citation>
    <scope>NUCLEOTIDE SEQUENCE</scope>
    <source>
        <strain evidence="4">110903Hualien_Pintung</strain>
    </source>
</reference>